<organism evidence="1 2">
    <name type="scientific">Miniphocaeibacter halophilus</name>
    <dbReference type="NCBI Taxonomy" id="2931922"/>
    <lineage>
        <taxon>Bacteria</taxon>
        <taxon>Bacillati</taxon>
        <taxon>Bacillota</taxon>
        <taxon>Tissierellia</taxon>
        <taxon>Tissierellales</taxon>
        <taxon>Peptoniphilaceae</taxon>
        <taxon>Miniphocaeibacter</taxon>
    </lineage>
</organism>
<evidence type="ECO:0000313" key="2">
    <source>
        <dbReference type="Proteomes" id="UP000595814"/>
    </source>
</evidence>
<proteinExistence type="predicted"/>
<evidence type="ECO:0000313" key="1">
    <source>
        <dbReference type="EMBL" id="QQK07491.1"/>
    </source>
</evidence>
<sequence>MREIKIDENDSKQRLDRFMVKYLPKASKSLINKYIRTKKIKLNKKRANPNDILQEGDLIQIYIYEETLSKYEDKKIYTNLDYNLNIIYEDDNIAIINKPSGTLSHAAGKEDYGNNIVDNFIAYLIKTKKYNPRKEKSFVPALSNRLDRNTSGLLIGCKNKETLLQMNNLIKSRKINRNYLTICKGKIEDGLIDSNIKKISDNRMEISKDRGKESKTEVKLVTTNGAYSLVKIKLITGRTHQIRVHLQSINHPIVGDKKYGDKITNKFFSDNFKLENQLLHSYKIEFNGLEGKLSYLNGKEFLAEPPVKFKKIIKKIFGEEYENICR</sequence>
<reference evidence="1 2" key="1">
    <citation type="journal article" date="2022" name="Int. J. Syst. Evol. Microbiol.">
        <title>Miniphocaeibacter halophilus sp. nov., an ammonium-tolerant acetate-producing bacterium isolated from a biogas system.</title>
        <authorList>
            <person name="Schnurer A."/>
            <person name="Singh A."/>
            <person name="Bi S."/>
            <person name="Qiao W."/>
            <person name="Westerholm M."/>
        </authorList>
    </citation>
    <scope>NUCLEOTIDE SEQUENCE [LARGE SCALE GENOMIC DNA]</scope>
    <source>
        <strain evidence="1 2">AMB_01</strain>
    </source>
</reference>
<name>A0AC61MPM2_9FIRM</name>
<gene>
    <name evidence="1" type="ORF">JFY71_09330</name>
</gene>
<accession>A0AC61MPM2</accession>
<protein>
    <submittedName>
        <fullName evidence="1">RluA family pseudouridine synthase</fullName>
    </submittedName>
</protein>
<dbReference type="EMBL" id="CP066744">
    <property type="protein sequence ID" value="QQK07491.1"/>
    <property type="molecule type" value="Genomic_DNA"/>
</dbReference>
<keyword evidence="2" id="KW-1185">Reference proteome</keyword>
<dbReference type="Proteomes" id="UP000595814">
    <property type="component" value="Chromosome"/>
</dbReference>